<dbReference type="InterPro" id="IPR036890">
    <property type="entry name" value="HATPase_C_sf"/>
</dbReference>
<evidence type="ECO:0000256" key="2">
    <source>
        <dbReference type="ARBA" id="ARBA00012438"/>
    </source>
</evidence>
<feature type="transmembrane region" description="Helical" evidence="7">
    <location>
        <begin position="103"/>
        <end position="121"/>
    </location>
</feature>
<dbReference type="PANTHER" id="PTHR45339:SF6">
    <property type="entry name" value="SENSORY HISTIDINE PROTEIN KINASE"/>
    <property type="match status" value="1"/>
</dbReference>
<dbReference type="CDD" id="cd00156">
    <property type="entry name" value="REC"/>
    <property type="match status" value="1"/>
</dbReference>
<feature type="transmembrane region" description="Helical" evidence="7">
    <location>
        <begin position="128"/>
        <end position="145"/>
    </location>
</feature>
<reference evidence="11 12" key="1">
    <citation type="submission" date="2019-03" db="EMBL/GenBank/DDBJ databases">
        <title>Ramlibacter rhizophilus CCTCC AB2015357, whole genome shotgun sequence.</title>
        <authorList>
            <person name="Zhang X."/>
            <person name="Feng G."/>
            <person name="Zhu H."/>
        </authorList>
    </citation>
    <scope>NUCLEOTIDE SEQUENCE [LARGE SCALE GENOMIC DNA]</scope>
    <source>
        <strain evidence="11 12">CCTCC AB2015357</strain>
    </source>
</reference>
<dbReference type="GO" id="GO:0005886">
    <property type="term" value="C:plasma membrane"/>
    <property type="evidence" value="ECO:0007669"/>
    <property type="project" value="UniProtKB-SubCell"/>
</dbReference>
<keyword evidence="11" id="KW-0418">Kinase</keyword>
<accession>A0A4Z0BHC8</accession>
<dbReference type="AlphaFoldDB" id="A0A4Z0BHC8"/>
<evidence type="ECO:0000256" key="4">
    <source>
        <dbReference type="ARBA" id="ARBA00023012"/>
    </source>
</evidence>
<evidence type="ECO:0000256" key="1">
    <source>
        <dbReference type="ARBA" id="ARBA00000085"/>
    </source>
</evidence>
<dbReference type="CDD" id="cd17546">
    <property type="entry name" value="REC_hyHK_CKI1_RcsC-like"/>
    <property type="match status" value="1"/>
</dbReference>
<dbReference type="InterPro" id="IPR011006">
    <property type="entry name" value="CheY-like_superfamily"/>
</dbReference>
<feature type="modified residue" description="4-aspartylphosphate" evidence="6">
    <location>
        <position position="623"/>
    </location>
</feature>
<keyword evidence="7" id="KW-0472">Membrane</keyword>
<sequence length="830" mass="91325">MLTLIRDLLDRYQSYHEREPIMHWYAGLLGTVCFPLFYLLRFTKAEPVYDDLWLRLAAAGMCALLLLRKYWPERARPYFYGYSYFALIFTLPFMFVFTSLKNGGGTVAVGNTLMAAFFVILMTDWRNMISMLTLGFGAAAIAFWASDPGATVPANYIARLPILALVVVGGTFFKLALERATANKVREAYAAIAGSIAHEMRHPLGQVHHSMQEVQKLLPAPGAWTTQPLAPSDLDKLYRHLAQGEQAIDRGLQVISMTLAQVNDERPLDNASFCPCSAAEVVRKAVEDYGYEDASLRDRIDVIVLEDFQFKGEETAYLYVLFNLLKNALYLVPSAPAMRITITVGGHAVKVRDTGPGIAAARLKSLFEPFRSIGKEGGTGLGLRYCRRVMRGFGGDITCDSRLGEFTEFTMRFPVIPLAQQEAYAAQVLASARQALSGRRLLLVDDDAAQRSATRQKLRMLEVSIDEAGDGQRTLEMLALTRYDLVLLDLRMPIVDGWQLAGRIRRGDVPLNTDARLVVYSSEPEQTARVKARRVGIDAFVAKPGSEVALARALAGAITQPAGVSQRLLEGRRILVADDSASNRRAVVAFLGEAGAQVVEVDHGQAVLQQLMAGVEIDAVLLDINMPGKGGLQTVQEIRSATAAWSRIPAVALTAHSDAQMLDAARKAGMDGFLVKPVTADVLTATISRLLLSGAGQAFEGSEPAKAPEPLTEPLLDYRRLEGYGRLDLLDDLLTEYVPEIQRLMVSLEEVARQDDSRRLEDLLHSLLGLSGEAGAQALHQAVRKIYVPMREEGACKAADEWLPTLKKLAHETEKQLRAYAQQHTVPPQV</sequence>
<dbReference type="SMART" id="SM00448">
    <property type="entry name" value="REC"/>
    <property type="match status" value="2"/>
</dbReference>
<keyword evidence="3 6" id="KW-0597">Phosphoprotein</keyword>
<gene>
    <name evidence="11" type="ORF">EZ242_15140</name>
</gene>
<dbReference type="Gene3D" id="3.30.565.10">
    <property type="entry name" value="Histidine kinase-like ATPase, C-terminal domain"/>
    <property type="match status" value="1"/>
</dbReference>
<dbReference type="InterPro" id="IPR005467">
    <property type="entry name" value="His_kinase_dom"/>
</dbReference>
<feature type="domain" description="Histidine kinase" evidence="8">
    <location>
        <begin position="195"/>
        <end position="417"/>
    </location>
</feature>
<feature type="transmembrane region" description="Helical" evidence="7">
    <location>
        <begin position="157"/>
        <end position="177"/>
    </location>
</feature>
<dbReference type="InterPro" id="IPR004358">
    <property type="entry name" value="Sig_transdc_His_kin-like_C"/>
</dbReference>
<feature type="transmembrane region" description="Helical" evidence="7">
    <location>
        <begin position="78"/>
        <end position="97"/>
    </location>
</feature>
<feature type="transmembrane region" description="Helical" evidence="7">
    <location>
        <begin position="52"/>
        <end position="71"/>
    </location>
</feature>
<evidence type="ECO:0000256" key="6">
    <source>
        <dbReference type="PROSITE-ProRule" id="PRU00169"/>
    </source>
</evidence>
<dbReference type="PROSITE" id="PS50110">
    <property type="entry name" value="RESPONSE_REGULATORY"/>
    <property type="match status" value="2"/>
</dbReference>
<evidence type="ECO:0000259" key="10">
    <source>
        <dbReference type="PROSITE" id="PS50894"/>
    </source>
</evidence>
<evidence type="ECO:0000256" key="3">
    <source>
        <dbReference type="ARBA" id="ARBA00022553"/>
    </source>
</evidence>
<keyword evidence="7" id="KW-1133">Transmembrane helix</keyword>
<dbReference type="SUPFAM" id="SSF52172">
    <property type="entry name" value="CheY-like"/>
    <property type="match status" value="2"/>
</dbReference>
<evidence type="ECO:0000313" key="12">
    <source>
        <dbReference type="Proteomes" id="UP000297564"/>
    </source>
</evidence>
<feature type="modified residue" description="Phosphohistidine" evidence="5">
    <location>
        <position position="765"/>
    </location>
</feature>
<dbReference type="RefSeq" id="WP_135286026.1">
    <property type="nucleotide sequence ID" value="NZ_SMLL01000006.1"/>
</dbReference>
<dbReference type="InterPro" id="IPR008207">
    <property type="entry name" value="Sig_transdc_His_kin_Hpt_dom"/>
</dbReference>
<feature type="modified residue" description="4-aspartylphosphate" evidence="6">
    <location>
        <position position="489"/>
    </location>
</feature>
<dbReference type="InterPro" id="IPR003594">
    <property type="entry name" value="HATPase_dom"/>
</dbReference>
<dbReference type="EMBL" id="SMLL01000006">
    <property type="protein sequence ID" value="TFY97799.1"/>
    <property type="molecule type" value="Genomic_DNA"/>
</dbReference>
<dbReference type="Pfam" id="PF00072">
    <property type="entry name" value="Response_reg"/>
    <property type="match status" value="2"/>
</dbReference>
<dbReference type="OrthoDB" id="8573961at2"/>
<evidence type="ECO:0000256" key="5">
    <source>
        <dbReference type="PROSITE-ProRule" id="PRU00110"/>
    </source>
</evidence>
<evidence type="ECO:0000256" key="7">
    <source>
        <dbReference type="SAM" id="Phobius"/>
    </source>
</evidence>
<dbReference type="InterPro" id="IPR001789">
    <property type="entry name" value="Sig_transdc_resp-reg_receiver"/>
</dbReference>
<dbReference type="PROSITE" id="PS50894">
    <property type="entry name" value="HPT"/>
    <property type="match status" value="1"/>
</dbReference>
<feature type="domain" description="Response regulatory" evidence="9">
    <location>
        <begin position="573"/>
        <end position="691"/>
    </location>
</feature>
<dbReference type="SUPFAM" id="SSF47226">
    <property type="entry name" value="Histidine-containing phosphotransfer domain, HPT domain"/>
    <property type="match status" value="1"/>
</dbReference>
<evidence type="ECO:0000259" key="9">
    <source>
        <dbReference type="PROSITE" id="PS50110"/>
    </source>
</evidence>
<dbReference type="GO" id="GO:0000155">
    <property type="term" value="F:phosphorelay sensor kinase activity"/>
    <property type="evidence" value="ECO:0007669"/>
    <property type="project" value="UniProtKB-ARBA"/>
</dbReference>
<feature type="domain" description="HPt" evidence="10">
    <location>
        <begin position="726"/>
        <end position="820"/>
    </location>
</feature>
<dbReference type="PRINTS" id="PR00344">
    <property type="entry name" value="BCTRLSENSOR"/>
</dbReference>
<keyword evidence="11" id="KW-0808">Transferase</keyword>
<dbReference type="SUPFAM" id="SSF55874">
    <property type="entry name" value="ATPase domain of HSP90 chaperone/DNA topoisomerase II/histidine kinase"/>
    <property type="match status" value="1"/>
</dbReference>
<dbReference type="PANTHER" id="PTHR45339">
    <property type="entry name" value="HYBRID SIGNAL TRANSDUCTION HISTIDINE KINASE J"/>
    <property type="match status" value="1"/>
</dbReference>
<dbReference type="PROSITE" id="PS50109">
    <property type="entry name" value="HIS_KIN"/>
    <property type="match status" value="1"/>
</dbReference>
<keyword evidence="4" id="KW-0902">Two-component regulatory system</keyword>
<name>A0A4Z0BHC8_9BURK</name>
<organism evidence="11 12">
    <name type="scientific">Ramlibacter rhizophilus</name>
    <dbReference type="NCBI Taxonomy" id="1781167"/>
    <lineage>
        <taxon>Bacteria</taxon>
        <taxon>Pseudomonadati</taxon>
        <taxon>Pseudomonadota</taxon>
        <taxon>Betaproteobacteria</taxon>
        <taxon>Burkholderiales</taxon>
        <taxon>Comamonadaceae</taxon>
        <taxon>Ramlibacter</taxon>
    </lineage>
</organism>
<keyword evidence="7" id="KW-0812">Transmembrane</keyword>
<keyword evidence="12" id="KW-1185">Reference proteome</keyword>
<evidence type="ECO:0000259" key="8">
    <source>
        <dbReference type="PROSITE" id="PS50109"/>
    </source>
</evidence>
<comment type="caution">
    <text evidence="11">The sequence shown here is derived from an EMBL/GenBank/DDBJ whole genome shotgun (WGS) entry which is preliminary data.</text>
</comment>
<proteinExistence type="predicted"/>
<dbReference type="InterPro" id="IPR036641">
    <property type="entry name" value="HPT_dom_sf"/>
</dbReference>
<dbReference type="GO" id="GO:0005524">
    <property type="term" value="F:ATP binding"/>
    <property type="evidence" value="ECO:0007669"/>
    <property type="project" value="UniProtKB-KW"/>
</dbReference>
<dbReference type="EC" id="2.7.13.3" evidence="2"/>
<dbReference type="Gene3D" id="3.40.50.2300">
    <property type="match status" value="2"/>
</dbReference>
<dbReference type="Proteomes" id="UP000297564">
    <property type="component" value="Unassembled WGS sequence"/>
</dbReference>
<comment type="catalytic activity">
    <reaction evidence="1">
        <text>ATP + protein L-histidine = ADP + protein N-phospho-L-histidine.</text>
        <dbReference type="EC" id="2.7.13.3"/>
    </reaction>
</comment>
<dbReference type="Pfam" id="PF02518">
    <property type="entry name" value="HATPase_c"/>
    <property type="match status" value="1"/>
</dbReference>
<dbReference type="SMART" id="SM00387">
    <property type="entry name" value="HATPase_c"/>
    <property type="match status" value="1"/>
</dbReference>
<feature type="transmembrane region" description="Helical" evidence="7">
    <location>
        <begin position="21"/>
        <end position="40"/>
    </location>
</feature>
<protein>
    <recommendedName>
        <fullName evidence="2">histidine kinase</fullName>
        <ecNumber evidence="2">2.7.13.3</ecNumber>
    </recommendedName>
</protein>
<feature type="domain" description="Response regulatory" evidence="9">
    <location>
        <begin position="440"/>
        <end position="558"/>
    </location>
</feature>
<dbReference type="Gene3D" id="1.20.120.160">
    <property type="entry name" value="HPT domain"/>
    <property type="match status" value="1"/>
</dbReference>
<evidence type="ECO:0000313" key="11">
    <source>
        <dbReference type="EMBL" id="TFY97799.1"/>
    </source>
</evidence>